<evidence type="ECO:0000313" key="9">
    <source>
        <dbReference type="EMBL" id="MPV88735.1"/>
    </source>
</evidence>
<dbReference type="GO" id="GO:0005829">
    <property type="term" value="C:cytosol"/>
    <property type="evidence" value="ECO:0007669"/>
    <property type="project" value="TreeGrafter"/>
</dbReference>
<feature type="binding site" evidence="7">
    <location>
        <position position="102"/>
    </location>
    <ligand>
        <name>substrate</name>
    </ligand>
</feature>
<evidence type="ECO:0000256" key="5">
    <source>
        <dbReference type="ARBA" id="ARBA00022840"/>
    </source>
</evidence>
<dbReference type="GO" id="GO:0009423">
    <property type="term" value="P:chorismate biosynthetic process"/>
    <property type="evidence" value="ECO:0007669"/>
    <property type="project" value="UniProtKB-UniRule"/>
</dbReference>
<protein>
    <recommendedName>
        <fullName evidence="7">Shikimate kinase</fullName>
        <shortName evidence="7">SK</shortName>
        <ecNumber evidence="7">2.7.1.71</ecNumber>
    </recommendedName>
</protein>
<keyword evidence="3 7" id="KW-0547">Nucleotide-binding</keyword>
<feature type="region of interest" description="Disordered" evidence="8">
    <location>
        <begin position="1"/>
        <end position="55"/>
    </location>
</feature>
<feature type="binding site" evidence="7">
    <location>
        <begin position="56"/>
        <end position="61"/>
    </location>
    <ligand>
        <name>ATP</name>
        <dbReference type="ChEBI" id="CHEBI:30616"/>
    </ligand>
</feature>
<dbReference type="GO" id="GO:0009073">
    <property type="term" value="P:aromatic amino acid family biosynthetic process"/>
    <property type="evidence" value="ECO:0007669"/>
    <property type="project" value="UniProtKB-KW"/>
</dbReference>
<dbReference type="OrthoDB" id="9800332at2"/>
<evidence type="ECO:0000313" key="10">
    <source>
        <dbReference type="Proteomes" id="UP000429644"/>
    </source>
</evidence>
<dbReference type="PANTHER" id="PTHR21087">
    <property type="entry name" value="SHIKIMATE KINASE"/>
    <property type="match status" value="1"/>
</dbReference>
<keyword evidence="10" id="KW-1185">Reference proteome</keyword>
<evidence type="ECO:0000256" key="3">
    <source>
        <dbReference type="ARBA" id="ARBA00022741"/>
    </source>
</evidence>
<feature type="binding site" evidence="7">
    <location>
        <position position="60"/>
    </location>
    <ligand>
        <name>Mg(2+)</name>
        <dbReference type="ChEBI" id="CHEBI:18420"/>
    </ligand>
</feature>
<dbReference type="InterPro" id="IPR027417">
    <property type="entry name" value="P-loop_NTPase"/>
</dbReference>
<organism evidence="9 10">
    <name type="scientific">Georgenia ruanii</name>
    <dbReference type="NCBI Taxonomy" id="348442"/>
    <lineage>
        <taxon>Bacteria</taxon>
        <taxon>Bacillati</taxon>
        <taxon>Actinomycetota</taxon>
        <taxon>Actinomycetes</taxon>
        <taxon>Micrococcales</taxon>
        <taxon>Bogoriellaceae</taxon>
        <taxon>Georgenia</taxon>
    </lineage>
</organism>
<keyword evidence="7" id="KW-0460">Magnesium</keyword>
<dbReference type="GO" id="GO:0008652">
    <property type="term" value="P:amino acid biosynthetic process"/>
    <property type="evidence" value="ECO:0007669"/>
    <property type="project" value="UniProtKB-KW"/>
</dbReference>
<feature type="binding site" evidence="7">
    <location>
        <position position="181"/>
    </location>
    <ligand>
        <name>substrate</name>
    </ligand>
</feature>
<dbReference type="CDD" id="cd00464">
    <property type="entry name" value="SK"/>
    <property type="match status" value="1"/>
</dbReference>
<dbReference type="EMBL" id="WHPD01001868">
    <property type="protein sequence ID" value="MPV88735.1"/>
    <property type="molecule type" value="Genomic_DNA"/>
</dbReference>
<dbReference type="UniPathway" id="UPA00053">
    <property type="reaction ID" value="UER00088"/>
</dbReference>
<keyword evidence="6 7" id="KW-0057">Aromatic amino acid biosynthesis</keyword>
<proteinExistence type="inferred from homology"/>
<keyword evidence="2 7" id="KW-0808">Transferase</keyword>
<evidence type="ECO:0000256" key="2">
    <source>
        <dbReference type="ARBA" id="ARBA00022679"/>
    </source>
</evidence>
<evidence type="ECO:0000256" key="1">
    <source>
        <dbReference type="ARBA" id="ARBA00022605"/>
    </source>
</evidence>
<dbReference type="GO" id="GO:0004765">
    <property type="term" value="F:shikimate kinase activity"/>
    <property type="evidence" value="ECO:0007669"/>
    <property type="project" value="UniProtKB-UniRule"/>
</dbReference>
<keyword evidence="7" id="KW-0963">Cytoplasm</keyword>
<comment type="cofactor">
    <cofactor evidence="7">
        <name>Mg(2+)</name>
        <dbReference type="ChEBI" id="CHEBI:18420"/>
    </cofactor>
    <text evidence="7">Binds 1 Mg(2+) ion per subunit.</text>
</comment>
<comment type="subunit">
    <text evidence="7">Monomer.</text>
</comment>
<dbReference type="EC" id="2.7.1.71" evidence="7"/>
<dbReference type="Pfam" id="PF01202">
    <property type="entry name" value="SKI"/>
    <property type="match status" value="1"/>
</dbReference>
<dbReference type="InterPro" id="IPR000623">
    <property type="entry name" value="Shikimate_kinase/TSH1"/>
</dbReference>
<sequence>MTSTPEPERASGPAATTAPGEPARGPAATTAPASGPGAATTSAGPQPLLVLVGPPGSGKSTAGALVAERLGVALTDTDAVLAERARRGVGELFIDVGEERFRELEDAAVTEALAAPGVLALGSGAVEHAASSLGRYRADGGTVVFLDVSLAAGMPRVGLNAPRSVTLGSPRALFSSMAAQRRPAYESVASAVVDTSDLTVEQVVEAVLAALPGSRG</sequence>
<dbReference type="AlphaFoldDB" id="A0A7J9UVT5"/>
<gene>
    <name evidence="7" type="primary">aroK</name>
    <name evidence="9" type="ORF">GB882_08655</name>
</gene>
<dbReference type="SUPFAM" id="SSF52540">
    <property type="entry name" value="P-loop containing nucleoside triphosphate hydrolases"/>
    <property type="match status" value="1"/>
</dbReference>
<dbReference type="GO" id="GO:0005524">
    <property type="term" value="F:ATP binding"/>
    <property type="evidence" value="ECO:0007669"/>
    <property type="project" value="UniProtKB-UniRule"/>
</dbReference>
<comment type="caution">
    <text evidence="7">Lacks conserved residue(s) required for the propagation of feature annotation.</text>
</comment>
<comment type="similarity">
    <text evidence="7">Belongs to the shikimate kinase family.</text>
</comment>
<dbReference type="RefSeq" id="WP_152231403.1">
    <property type="nucleotide sequence ID" value="NZ_BAAAOT010000005.1"/>
</dbReference>
<evidence type="ECO:0000256" key="6">
    <source>
        <dbReference type="ARBA" id="ARBA00023141"/>
    </source>
</evidence>
<comment type="pathway">
    <text evidence="7">Metabolic intermediate biosynthesis; chorismate biosynthesis; chorismate from D-erythrose 4-phosphate and phosphoenolpyruvate: step 5/7.</text>
</comment>
<comment type="subcellular location">
    <subcellularLocation>
        <location evidence="7">Cytoplasm</location>
    </subcellularLocation>
</comment>
<evidence type="ECO:0000256" key="7">
    <source>
        <dbReference type="HAMAP-Rule" id="MF_00109"/>
    </source>
</evidence>
<accession>A0A7J9UVT5</accession>
<keyword evidence="4 7" id="KW-0418">Kinase</keyword>
<feature type="compositionally biased region" description="Low complexity" evidence="8">
    <location>
        <begin position="10"/>
        <end position="55"/>
    </location>
</feature>
<name>A0A7J9UVT5_9MICO</name>
<evidence type="ECO:0000256" key="8">
    <source>
        <dbReference type="SAM" id="MobiDB-lite"/>
    </source>
</evidence>
<dbReference type="GO" id="GO:0000287">
    <property type="term" value="F:magnesium ion binding"/>
    <property type="evidence" value="ECO:0007669"/>
    <property type="project" value="UniProtKB-UniRule"/>
</dbReference>
<keyword evidence="1 7" id="KW-0028">Amino-acid biosynthesis</keyword>
<dbReference type="PRINTS" id="PR01100">
    <property type="entry name" value="SHIKIMTKNASE"/>
</dbReference>
<feature type="binding site" evidence="7">
    <location>
        <position position="78"/>
    </location>
    <ligand>
        <name>substrate</name>
    </ligand>
</feature>
<comment type="catalytic activity">
    <reaction evidence="7">
        <text>shikimate + ATP = 3-phosphoshikimate + ADP + H(+)</text>
        <dbReference type="Rhea" id="RHEA:13121"/>
        <dbReference type="ChEBI" id="CHEBI:15378"/>
        <dbReference type="ChEBI" id="CHEBI:30616"/>
        <dbReference type="ChEBI" id="CHEBI:36208"/>
        <dbReference type="ChEBI" id="CHEBI:145989"/>
        <dbReference type="ChEBI" id="CHEBI:456216"/>
        <dbReference type="EC" id="2.7.1.71"/>
    </reaction>
</comment>
<dbReference type="HAMAP" id="MF_00109">
    <property type="entry name" value="Shikimate_kinase"/>
    <property type="match status" value="1"/>
</dbReference>
<reference evidence="9 10" key="1">
    <citation type="submission" date="2019-10" db="EMBL/GenBank/DDBJ databases">
        <title>Georgenia wutianyii sp. nov. and Georgenia yuyongxinii sp. nov. isolated from plateau pika (Ochotona curzoniae) in the Qinghai-Tibet plateau of China.</title>
        <authorList>
            <person name="Tian Z."/>
        </authorList>
    </citation>
    <scope>NUCLEOTIDE SEQUENCE [LARGE SCALE GENOMIC DNA]</scope>
    <source>
        <strain evidence="9 10">JCM 15130</strain>
    </source>
</reference>
<keyword evidence="5 7" id="KW-0067">ATP-binding</keyword>
<dbReference type="Gene3D" id="3.40.50.300">
    <property type="entry name" value="P-loop containing nucleotide triphosphate hydrolases"/>
    <property type="match status" value="1"/>
</dbReference>
<keyword evidence="7" id="KW-0479">Metal-binding</keyword>
<evidence type="ECO:0000256" key="4">
    <source>
        <dbReference type="ARBA" id="ARBA00022777"/>
    </source>
</evidence>
<dbReference type="PANTHER" id="PTHR21087:SF16">
    <property type="entry name" value="SHIKIMATE KINASE 1, CHLOROPLASTIC"/>
    <property type="match status" value="1"/>
</dbReference>
<dbReference type="InterPro" id="IPR031322">
    <property type="entry name" value="Shikimate/glucono_kinase"/>
</dbReference>
<comment type="function">
    <text evidence="7">Catalyzes the specific phosphorylation of the 3-hydroxyl group of shikimic acid using ATP as a cosubstrate.</text>
</comment>
<dbReference type="Proteomes" id="UP000429644">
    <property type="component" value="Unassembled WGS sequence"/>
</dbReference>
<comment type="caution">
    <text evidence="9">The sequence shown here is derived from an EMBL/GenBank/DDBJ whole genome shotgun (WGS) entry which is preliminary data.</text>
</comment>